<protein>
    <submittedName>
        <fullName evidence="1">Enzyme inhibitor</fullName>
    </submittedName>
</protein>
<evidence type="ECO:0000313" key="1">
    <source>
        <dbReference type="EMBL" id="OMO64564.1"/>
    </source>
</evidence>
<dbReference type="Proteomes" id="UP000187203">
    <property type="component" value="Unassembled WGS sequence"/>
</dbReference>
<reference evidence="2" key="1">
    <citation type="submission" date="2013-09" db="EMBL/GenBank/DDBJ databases">
        <title>Corchorus olitorius genome sequencing.</title>
        <authorList>
            <person name="Alam M."/>
            <person name="Haque M.S."/>
            <person name="Islam M.S."/>
            <person name="Emdad E.M."/>
            <person name="Islam M.M."/>
            <person name="Ahmed B."/>
            <person name="Halim A."/>
            <person name="Hossen Q.M.M."/>
            <person name="Hossain M.Z."/>
            <person name="Ahmed R."/>
            <person name="Khan M.M."/>
            <person name="Islam R."/>
            <person name="Rashid M.M."/>
            <person name="Khan S.A."/>
            <person name="Rahman M.S."/>
            <person name="Alam M."/>
            <person name="Yahiya A.S."/>
            <person name="Khan M.S."/>
            <person name="Azam M.S."/>
            <person name="Haque T."/>
            <person name="Lashkar M.Z.H."/>
            <person name="Akhand A.I."/>
            <person name="Morshed G."/>
            <person name="Roy S."/>
            <person name="Uddin K.S."/>
            <person name="Rabeya T."/>
            <person name="Hossain A.S."/>
            <person name="Chowdhury A."/>
            <person name="Snigdha A.R."/>
            <person name="Mortoza M.S."/>
            <person name="Matin S.A."/>
            <person name="Hoque S.M.E."/>
            <person name="Islam M.K."/>
            <person name="Roy D.K."/>
            <person name="Haider R."/>
            <person name="Moosa M.M."/>
            <person name="Elias S.M."/>
            <person name="Hasan A.M."/>
            <person name="Jahan S."/>
            <person name="Shafiuddin M."/>
            <person name="Mahmood N."/>
            <person name="Shommy N.S."/>
        </authorList>
    </citation>
    <scope>NUCLEOTIDE SEQUENCE [LARGE SCALE GENOMIC DNA]</scope>
    <source>
        <strain evidence="2">cv. O-4</strain>
    </source>
</reference>
<organism evidence="1 2">
    <name type="scientific">Corchorus olitorius</name>
    <dbReference type="NCBI Taxonomy" id="93759"/>
    <lineage>
        <taxon>Eukaryota</taxon>
        <taxon>Viridiplantae</taxon>
        <taxon>Streptophyta</taxon>
        <taxon>Embryophyta</taxon>
        <taxon>Tracheophyta</taxon>
        <taxon>Spermatophyta</taxon>
        <taxon>Magnoliopsida</taxon>
        <taxon>eudicotyledons</taxon>
        <taxon>Gunneridae</taxon>
        <taxon>Pentapetalae</taxon>
        <taxon>rosids</taxon>
        <taxon>malvids</taxon>
        <taxon>Malvales</taxon>
        <taxon>Malvaceae</taxon>
        <taxon>Grewioideae</taxon>
        <taxon>Apeibeae</taxon>
        <taxon>Corchorus</taxon>
    </lineage>
</organism>
<keyword evidence="2" id="KW-1185">Reference proteome</keyword>
<evidence type="ECO:0000313" key="2">
    <source>
        <dbReference type="Proteomes" id="UP000187203"/>
    </source>
</evidence>
<accession>A0A1R3H2J8</accession>
<proteinExistence type="predicted"/>
<sequence length="68" mass="7573">MGVSAARKGDKLRCLWRREAEAANLSSSLKSFNDLHSQPALKDCLDLFDDASRLKKLMGAFLDGFVEK</sequence>
<name>A0A1R3H2J8_9ROSI</name>
<comment type="caution">
    <text evidence="1">The sequence shown here is derived from an EMBL/GenBank/DDBJ whole genome shotgun (WGS) entry which is preliminary data.</text>
</comment>
<dbReference type="AlphaFoldDB" id="A0A1R3H2J8"/>
<dbReference type="OrthoDB" id="10432238at2759"/>
<dbReference type="EMBL" id="AWUE01020927">
    <property type="protein sequence ID" value="OMO64564.1"/>
    <property type="molecule type" value="Genomic_DNA"/>
</dbReference>
<gene>
    <name evidence="1" type="ORF">COLO4_32000</name>
</gene>